<dbReference type="EMBL" id="JBAKBA010000025">
    <property type="protein sequence ID" value="MEL0659735.1"/>
    <property type="molecule type" value="Genomic_DNA"/>
</dbReference>
<evidence type="ECO:0000313" key="11">
    <source>
        <dbReference type="Proteomes" id="UP001366060"/>
    </source>
</evidence>
<evidence type="ECO:0000256" key="6">
    <source>
        <dbReference type="ARBA" id="ARBA00023065"/>
    </source>
</evidence>
<evidence type="ECO:0000259" key="9">
    <source>
        <dbReference type="Pfam" id="PF01545"/>
    </source>
</evidence>
<keyword evidence="7 8" id="KW-0472">Membrane</keyword>
<dbReference type="Gene3D" id="1.20.1510.10">
    <property type="entry name" value="Cation efflux protein transmembrane domain"/>
    <property type="match status" value="1"/>
</dbReference>
<feature type="transmembrane region" description="Helical" evidence="8">
    <location>
        <begin position="213"/>
        <end position="230"/>
    </location>
</feature>
<reference evidence="10 11" key="1">
    <citation type="submission" date="2024-02" db="EMBL/GenBank/DDBJ databases">
        <title>Bacteria isolated from the canopy kelp, Nereocystis luetkeana.</title>
        <authorList>
            <person name="Pfister C.A."/>
            <person name="Younker I.T."/>
            <person name="Light S.H."/>
        </authorList>
    </citation>
    <scope>NUCLEOTIDE SEQUENCE [LARGE SCALE GENOMIC DNA]</scope>
    <source>
        <strain evidence="10 11">TI.2.07</strain>
    </source>
</reference>
<evidence type="ECO:0000256" key="8">
    <source>
        <dbReference type="SAM" id="Phobius"/>
    </source>
</evidence>
<dbReference type="NCBIfam" id="NF033827">
    <property type="entry name" value="CDF_efflux_DmeF"/>
    <property type="match status" value="1"/>
</dbReference>
<evidence type="ECO:0000256" key="2">
    <source>
        <dbReference type="ARBA" id="ARBA00022448"/>
    </source>
</evidence>
<feature type="domain" description="Cation efflux protein transmembrane" evidence="9">
    <location>
        <begin position="29"/>
        <end position="238"/>
    </location>
</feature>
<organism evidence="10 11">
    <name type="scientific">Psychromonas arctica</name>
    <dbReference type="NCBI Taxonomy" id="168275"/>
    <lineage>
        <taxon>Bacteria</taxon>
        <taxon>Pseudomonadati</taxon>
        <taxon>Pseudomonadota</taxon>
        <taxon>Gammaproteobacteria</taxon>
        <taxon>Alteromonadales</taxon>
        <taxon>Psychromonadaceae</taxon>
        <taxon>Psychromonas</taxon>
    </lineage>
</organism>
<keyword evidence="2" id="KW-0813">Transport</keyword>
<feature type="transmembrane region" description="Helical" evidence="8">
    <location>
        <begin position="95"/>
        <end position="114"/>
    </location>
</feature>
<name>A0ABU9HCW1_9GAMM</name>
<dbReference type="RefSeq" id="WP_341628268.1">
    <property type="nucleotide sequence ID" value="NZ_JBAKBA010000025.1"/>
</dbReference>
<evidence type="ECO:0000256" key="3">
    <source>
        <dbReference type="ARBA" id="ARBA00022692"/>
    </source>
</evidence>
<keyword evidence="3 8" id="KW-0812">Transmembrane</keyword>
<feature type="transmembrane region" description="Helical" evidence="8">
    <location>
        <begin position="185"/>
        <end position="207"/>
    </location>
</feature>
<feature type="transmembrane region" description="Helical" evidence="8">
    <location>
        <begin position="57"/>
        <end position="74"/>
    </location>
</feature>
<keyword evidence="4" id="KW-0864">Zinc transport</keyword>
<accession>A0ABU9HCW1</accession>
<keyword evidence="5 8" id="KW-1133">Transmembrane helix</keyword>
<keyword evidence="4" id="KW-0862">Zinc</keyword>
<feature type="transmembrane region" description="Helical" evidence="8">
    <location>
        <begin position="28"/>
        <end position="51"/>
    </location>
</feature>
<dbReference type="InterPro" id="IPR045316">
    <property type="entry name" value="Msc2-like"/>
</dbReference>
<dbReference type="InterPro" id="IPR002524">
    <property type="entry name" value="Cation_efflux"/>
</dbReference>
<gene>
    <name evidence="10" type="primary">dmeF</name>
    <name evidence="10" type="ORF">V6255_11360</name>
</gene>
<evidence type="ECO:0000313" key="10">
    <source>
        <dbReference type="EMBL" id="MEL0659735.1"/>
    </source>
</evidence>
<dbReference type="Pfam" id="PF01545">
    <property type="entry name" value="Cation_efflux"/>
    <property type="match status" value="1"/>
</dbReference>
<evidence type="ECO:0000256" key="5">
    <source>
        <dbReference type="ARBA" id="ARBA00022989"/>
    </source>
</evidence>
<proteinExistence type="predicted"/>
<comment type="caution">
    <text evidence="10">The sequence shown here is derived from an EMBL/GenBank/DDBJ whole genome shotgun (WGS) entry which is preliminary data.</text>
</comment>
<dbReference type="PANTHER" id="PTHR45755">
    <property type="match status" value="1"/>
</dbReference>
<dbReference type="InterPro" id="IPR027469">
    <property type="entry name" value="Cation_efflux_TMD_sf"/>
</dbReference>
<sequence>MAQYHSLKPWQHQHDFSNQNEQGERNTLYVLLLTISTMFAEIVAGTIYGSMALLGDGWHMGTHAAAFVITLFVYRYARKHKNNPKYAFGTGKVSVLGGFTSAIALGLVALIMAIESAVRLFSPEQIHFKEAILVAFVGLLVNIVSVFLLKDHHSHDHKHHHHENDHDHSHTEQHDHNLRAAYFHVMADALTSILAITALLLGSYLGLNWLDPIMGIVGALIISKWAWGLLSQTAPILLDKSIESSYQQKVVSCIEQLTDHQVADIHIWSISADHYAAEITIVSHNPFSTDYSHNILKPFERLAHLTIEVNKCTQIECLKSE</sequence>
<evidence type="ECO:0000256" key="1">
    <source>
        <dbReference type="ARBA" id="ARBA00004141"/>
    </source>
</evidence>
<keyword evidence="6" id="KW-0406">Ion transport</keyword>
<keyword evidence="11" id="KW-1185">Reference proteome</keyword>
<protein>
    <submittedName>
        <fullName evidence="10">CDF family Co(II)/Ni(II) efflux transporter DmeF</fullName>
    </submittedName>
</protein>
<feature type="transmembrane region" description="Helical" evidence="8">
    <location>
        <begin position="126"/>
        <end position="149"/>
    </location>
</feature>
<dbReference type="PANTHER" id="PTHR45755:SF4">
    <property type="entry name" value="ZINC TRANSPORTER 7"/>
    <property type="match status" value="1"/>
</dbReference>
<evidence type="ECO:0000256" key="7">
    <source>
        <dbReference type="ARBA" id="ARBA00023136"/>
    </source>
</evidence>
<dbReference type="Proteomes" id="UP001366060">
    <property type="component" value="Unassembled WGS sequence"/>
</dbReference>
<comment type="subcellular location">
    <subcellularLocation>
        <location evidence="1">Membrane</location>
        <topology evidence="1">Multi-pass membrane protein</topology>
    </subcellularLocation>
</comment>
<dbReference type="SUPFAM" id="SSF161111">
    <property type="entry name" value="Cation efflux protein transmembrane domain-like"/>
    <property type="match status" value="1"/>
</dbReference>
<dbReference type="NCBIfam" id="TIGR01297">
    <property type="entry name" value="CDF"/>
    <property type="match status" value="1"/>
</dbReference>
<evidence type="ECO:0000256" key="4">
    <source>
        <dbReference type="ARBA" id="ARBA00022906"/>
    </source>
</evidence>
<dbReference type="InterPro" id="IPR058533">
    <property type="entry name" value="Cation_efflux_TM"/>
</dbReference>